<dbReference type="AlphaFoldDB" id="A0A1G7B4S3"/>
<feature type="transmembrane region" description="Helical" evidence="1">
    <location>
        <begin position="21"/>
        <end position="42"/>
    </location>
</feature>
<keyword evidence="1" id="KW-1133">Transmembrane helix</keyword>
<dbReference type="NCBIfam" id="NF041681">
    <property type="entry name" value="HGxxPAAW"/>
    <property type="match status" value="1"/>
</dbReference>
<keyword evidence="1" id="KW-0812">Transmembrane</keyword>
<evidence type="ECO:0000256" key="1">
    <source>
        <dbReference type="SAM" id="Phobius"/>
    </source>
</evidence>
<feature type="transmembrane region" description="Helical" evidence="1">
    <location>
        <begin position="54"/>
        <end position="76"/>
    </location>
</feature>
<gene>
    <name evidence="2" type="ORF">SAMN04489747_2836</name>
</gene>
<proteinExistence type="predicted"/>
<dbReference type="EMBL" id="LT629688">
    <property type="protein sequence ID" value="SDE21837.1"/>
    <property type="molecule type" value="Genomic_DNA"/>
</dbReference>
<dbReference type="OrthoDB" id="3872677at2"/>
<dbReference type="STRING" id="675864.SAMN04489747_2836"/>
<sequence>MTEAAERSVHSHPKYHHGRSPAAWAGVLISLVGFFVGTIGFLVGPGEDITPHWVVVGVGAALVLLGFIATLVLRAIGLGND</sequence>
<organism evidence="2 3">
    <name type="scientific">Auraticoccus monumenti</name>
    <dbReference type="NCBI Taxonomy" id="675864"/>
    <lineage>
        <taxon>Bacteria</taxon>
        <taxon>Bacillati</taxon>
        <taxon>Actinomycetota</taxon>
        <taxon>Actinomycetes</taxon>
        <taxon>Propionibacteriales</taxon>
        <taxon>Propionibacteriaceae</taxon>
        <taxon>Auraticoccus</taxon>
    </lineage>
</organism>
<dbReference type="Proteomes" id="UP000198546">
    <property type="component" value="Chromosome i"/>
</dbReference>
<keyword evidence="1" id="KW-0472">Membrane</keyword>
<accession>A0A1G7B4S3</accession>
<evidence type="ECO:0000313" key="2">
    <source>
        <dbReference type="EMBL" id="SDE21837.1"/>
    </source>
</evidence>
<protein>
    <submittedName>
        <fullName evidence="2">Uncharacterized protein</fullName>
    </submittedName>
</protein>
<keyword evidence="3" id="KW-1185">Reference proteome</keyword>
<name>A0A1G7B4S3_9ACTN</name>
<evidence type="ECO:0000313" key="3">
    <source>
        <dbReference type="Proteomes" id="UP000198546"/>
    </source>
</evidence>
<dbReference type="RefSeq" id="WP_090594447.1">
    <property type="nucleotide sequence ID" value="NZ_LT629688.1"/>
</dbReference>
<reference evidence="2 3" key="1">
    <citation type="submission" date="2016-10" db="EMBL/GenBank/DDBJ databases">
        <authorList>
            <person name="de Groot N.N."/>
        </authorList>
    </citation>
    <scope>NUCLEOTIDE SEQUENCE [LARGE SCALE GENOMIC DNA]</scope>
    <source>
        <strain evidence="2 3">MON 2.2</strain>
    </source>
</reference>